<evidence type="ECO:0000313" key="4">
    <source>
        <dbReference type="Proteomes" id="UP000799536"/>
    </source>
</evidence>
<keyword evidence="1" id="KW-0175">Coiled coil</keyword>
<feature type="coiled-coil region" evidence="1">
    <location>
        <begin position="576"/>
        <end position="612"/>
    </location>
</feature>
<sequence length="660" mass="71266">MSVYTDTTPKEANFRASMAKSPESQNRRPSQSNTVFCPDPSAHQTKDTSMQHYASKAALYKVDSPQNMREADVNPLGPDGKLSSASAATSLKYARAEDLPTYPIVGIEQKHSAGAAANLAHANPKSPEWWKPEQTNSAAGKAALLANANQKSPKYWKPEHSSAAGRAATLAAGNHKVAPVWKPEATAAGSKAALLAHRDATKTDPWSPSATSAGNSAANIAFGRQKPTHIPDNSSDRSSSLSAATGATSSSARARAKSSPAPPASYPDSANSARNSLSAATLAHRASMKATKAPIMDKKPGSGALEAARIQHAKTSREMYTEHPPVSTEVGEENHQNALRASAISMAKGMYDLSEQKRHDKEAGLAATAQGRTAATAAHDKKRFSSEADIKQQAQRYLHIQEAAQKLAAERLAKIGTDEDAAYRDYYGYNNSTKSKLLRGRRGRASSNPNPQDSDSDDEFRARRIRNQMSELNRGVAEVDAKRASDRRALLAAAERKVQAQMHGLDEKIFNETGKMSAAMIEEWDARARAKAAANSEARMANHGKVNIGGGKYIDQAEIDAVAAARVQPTLDEIAERTEKQRAKEEEMRLDREEAKRLAQIEKERAADLKAEEKRAKGASLLATVLMTWLTFCSGRKEDREVSYRRREGGCKTRTGGGKG</sequence>
<evidence type="ECO:0000313" key="3">
    <source>
        <dbReference type="EMBL" id="KAF2197781.1"/>
    </source>
</evidence>
<keyword evidence="4" id="KW-1185">Reference proteome</keyword>
<dbReference type="OrthoDB" id="4070583at2759"/>
<evidence type="ECO:0000256" key="2">
    <source>
        <dbReference type="SAM" id="MobiDB-lite"/>
    </source>
</evidence>
<feature type="region of interest" description="Disordered" evidence="2">
    <location>
        <begin position="365"/>
        <end position="384"/>
    </location>
</feature>
<feature type="region of interest" description="Disordered" evidence="2">
    <location>
        <begin position="437"/>
        <end position="460"/>
    </location>
</feature>
<feature type="compositionally biased region" description="Low complexity" evidence="2">
    <location>
        <begin position="365"/>
        <end position="377"/>
    </location>
</feature>
<dbReference type="Proteomes" id="UP000799536">
    <property type="component" value="Unassembled WGS sequence"/>
</dbReference>
<dbReference type="EMBL" id="ML994199">
    <property type="protein sequence ID" value="KAF2197781.1"/>
    <property type="molecule type" value="Genomic_DNA"/>
</dbReference>
<dbReference type="Pfam" id="PF12757">
    <property type="entry name" value="Eisosome1"/>
    <property type="match status" value="1"/>
</dbReference>
<gene>
    <name evidence="3" type="ORF">GQ43DRAFT_190534</name>
</gene>
<evidence type="ECO:0000256" key="1">
    <source>
        <dbReference type="SAM" id="Coils"/>
    </source>
</evidence>
<feature type="compositionally biased region" description="Polar residues" evidence="2">
    <location>
        <begin position="22"/>
        <end position="35"/>
    </location>
</feature>
<feature type="region of interest" description="Disordered" evidence="2">
    <location>
        <begin position="225"/>
        <end position="303"/>
    </location>
</feature>
<comment type="caution">
    <text evidence="3">The sequence shown here is derived from an EMBL/GenBank/DDBJ whole genome shotgun (WGS) entry which is preliminary data.</text>
</comment>
<dbReference type="PANTHER" id="PTHR28298">
    <property type="entry name" value="EISOSOME PROTEIN 1"/>
    <property type="match status" value="1"/>
</dbReference>
<dbReference type="AlphaFoldDB" id="A0A9P4MP23"/>
<feature type="region of interest" description="Disordered" evidence="2">
    <location>
        <begin position="61"/>
        <end position="84"/>
    </location>
</feature>
<dbReference type="GO" id="GO:0070941">
    <property type="term" value="P:eisosome assembly"/>
    <property type="evidence" value="ECO:0007669"/>
    <property type="project" value="TreeGrafter"/>
</dbReference>
<reference evidence="3" key="1">
    <citation type="journal article" date="2020" name="Stud. Mycol.">
        <title>101 Dothideomycetes genomes: a test case for predicting lifestyles and emergence of pathogens.</title>
        <authorList>
            <person name="Haridas S."/>
            <person name="Albert R."/>
            <person name="Binder M."/>
            <person name="Bloem J."/>
            <person name="Labutti K."/>
            <person name="Salamov A."/>
            <person name="Andreopoulos B."/>
            <person name="Baker S."/>
            <person name="Barry K."/>
            <person name="Bills G."/>
            <person name="Bluhm B."/>
            <person name="Cannon C."/>
            <person name="Castanera R."/>
            <person name="Culley D."/>
            <person name="Daum C."/>
            <person name="Ezra D."/>
            <person name="Gonzalez J."/>
            <person name="Henrissat B."/>
            <person name="Kuo A."/>
            <person name="Liang C."/>
            <person name="Lipzen A."/>
            <person name="Lutzoni F."/>
            <person name="Magnuson J."/>
            <person name="Mondo S."/>
            <person name="Nolan M."/>
            <person name="Ohm R."/>
            <person name="Pangilinan J."/>
            <person name="Park H.-J."/>
            <person name="Ramirez L."/>
            <person name="Alfaro M."/>
            <person name="Sun H."/>
            <person name="Tritt A."/>
            <person name="Yoshinaga Y."/>
            <person name="Zwiers L.-H."/>
            <person name="Turgeon B."/>
            <person name="Goodwin S."/>
            <person name="Spatafora J."/>
            <person name="Crous P."/>
            <person name="Grigoriev I."/>
        </authorList>
    </citation>
    <scope>NUCLEOTIDE SEQUENCE</scope>
    <source>
        <strain evidence="3">ATCC 74209</strain>
    </source>
</reference>
<feature type="compositionally biased region" description="Low complexity" evidence="2">
    <location>
        <begin position="236"/>
        <end position="259"/>
    </location>
</feature>
<organism evidence="3 4">
    <name type="scientific">Delitschia confertaspora ATCC 74209</name>
    <dbReference type="NCBI Taxonomy" id="1513339"/>
    <lineage>
        <taxon>Eukaryota</taxon>
        <taxon>Fungi</taxon>
        <taxon>Dikarya</taxon>
        <taxon>Ascomycota</taxon>
        <taxon>Pezizomycotina</taxon>
        <taxon>Dothideomycetes</taxon>
        <taxon>Pleosporomycetidae</taxon>
        <taxon>Pleosporales</taxon>
        <taxon>Delitschiaceae</taxon>
        <taxon>Delitschia</taxon>
    </lineage>
</organism>
<evidence type="ECO:0008006" key="5">
    <source>
        <dbReference type="Google" id="ProtNLM"/>
    </source>
</evidence>
<dbReference type="InterPro" id="IPR024527">
    <property type="entry name" value="Eisosome1"/>
</dbReference>
<feature type="region of interest" description="Disordered" evidence="2">
    <location>
        <begin position="1"/>
        <end position="49"/>
    </location>
</feature>
<proteinExistence type="predicted"/>
<name>A0A9P4MP23_9PLEO</name>
<accession>A0A9P4MP23</accession>
<protein>
    <recommendedName>
        <fullName evidence="5">Eisosome protein 1</fullName>
    </recommendedName>
</protein>
<dbReference type="PANTHER" id="PTHR28298:SF1">
    <property type="entry name" value="EISOSOME PROTEIN 1"/>
    <property type="match status" value="1"/>
</dbReference>
<feature type="compositionally biased region" description="Low complexity" evidence="2">
    <location>
        <begin position="266"/>
        <end position="283"/>
    </location>
</feature>